<evidence type="ECO:0000313" key="9">
    <source>
        <dbReference type="EMBL" id="ROR55395.1"/>
    </source>
</evidence>
<protein>
    <recommendedName>
        <fullName evidence="7">Acyl-CoA:diacylglycerol acyltransferase</fullName>
        <ecNumber evidence="3">2.3.1.122</ecNumber>
        <ecNumber evidence="4">2.3.1.20</ecNumber>
    </recommendedName>
</protein>
<keyword evidence="9" id="KW-0378">Hydrolase</keyword>
<dbReference type="InterPro" id="IPR029058">
    <property type="entry name" value="AB_hydrolase_fold"/>
</dbReference>
<dbReference type="PROSITE" id="PS51318">
    <property type="entry name" value="TAT"/>
    <property type="match status" value="1"/>
</dbReference>
<dbReference type="GO" id="GO:0004144">
    <property type="term" value="F:diacylglycerol O-acyltransferase activity"/>
    <property type="evidence" value="ECO:0007669"/>
    <property type="project" value="UniProtKB-EC"/>
</dbReference>
<dbReference type="Gene3D" id="3.40.50.1820">
    <property type="entry name" value="alpha/beta hydrolase"/>
    <property type="match status" value="1"/>
</dbReference>
<dbReference type="AlphaFoldDB" id="A0A3N1ZX37"/>
<dbReference type="GO" id="GO:0050348">
    <property type="term" value="F:trehalose O-mycolyltransferase activity"/>
    <property type="evidence" value="ECO:0007669"/>
    <property type="project" value="UniProtKB-EC"/>
</dbReference>
<dbReference type="PANTHER" id="PTHR48098">
    <property type="entry name" value="ENTEROCHELIN ESTERASE-RELATED"/>
    <property type="match status" value="1"/>
</dbReference>
<evidence type="ECO:0000256" key="3">
    <source>
        <dbReference type="ARBA" id="ARBA00012820"/>
    </source>
</evidence>
<evidence type="ECO:0000256" key="5">
    <source>
        <dbReference type="ARBA" id="ARBA00022679"/>
    </source>
</evidence>
<evidence type="ECO:0000256" key="1">
    <source>
        <dbReference type="ARBA" id="ARBA00000697"/>
    </source>
</evidence>
<comment type="catalytic activity">
    <reaction evidence="1">
        <text>2 alpha,alpha'-trehalose 6-mycolate = alpha,alpha'-trehalose 6,6'-bismycolate + alpha,alpha-trehalose</text>
        <dbReference type="Rhea" id="RHEA:23472"/>
        <dbReference type="ChEBI" id="CHEBI:16551"/>
        <dbReference type="ChEBI" id="CHEBI:18195"/>
        <dbReference type="ChEBI" id="CHEBI:18234"/>
        <dbReference type="EC" id="2.3.1.122"/>
    </reaction>
</comment>
<dbReference type="SUPFAM" id="SSF53474">
    <property type="entry name" value="alpha/beta-Hydrolases"/>
    <property type="match status" value="1"/>
</dbReference>
<evidence type="ECO:0000256" key="4">
    <source>
        <dbReference type="ARBA" id="ARBA00013244"/>
    </source>
</evidence>
<comment type="similarity">
    <text evidence="2">Belongs to the mycobacterial A85 antigen family.</text>
</comment>
<gene>
    <name evidence="9" type="ORF">EDD41_2661</name>
</gene>
<keyword evidence="5" id="KW-0808">Transferase</keyword>
<keyword evidence="6" id="KW-0012">Acyltransferase</keyword>
<evidence type="ECO:0000313" key="10">
    <source>
        <dbReference type="Proteomes" id="UP000275749"/>
    </source>
</evidence>
<reference evidence="9 10" key="1">
    <citation type="submission" date="2018-11" db="EMBL/GenBank/DDBJ databases">
        <title>Sequencing the genomes of 1000 actinobacteria strains.</title>
        <authorList>
            <person name="Klenk H.-P."/>
        </authorList>
    </citation>
    <scope>NUCLEOTIDE SEQUENCE [LARGE SCALE GENOMIC DNA]</scope>
    <source>
        <strain evidence="9 10">DSM 10546</strain>
    </source>
</reference>
<sequence length="293" mass="31893">MTITRRRALGLGAAGAAVGGAGVATGVWTRKLPGRTRVGYWLGLGGDPEPMPTDPAGAVRQATFSSDARPGVLEKWALALPPGVEAEGLPVVIVLHGWGDDHRFCFDELGLHHYQARLVAEGCQPFALVSLDGDHSYWHRRADGVDWARLVSEGLVQELAKLGLDISRLGLIGWSMGGYGALRLAAEELHGKVRAVASMSTAIYPDWEHCPQGDAFDSPADFEANGLVNRLDRLDGLPIHLSCGVNDFYIDMSKRMAEELSPAPQTMWRRGDHSANFWRRSAPVQLRFLADHL</sequence>
<dbReference type="EMBL" id="RKHG01000001">
    <property type="protein sequence ID" value="ROR55395.1"/>
    <property type="molecule type" value="Genomic_DNA"/>
</dbReference>
<proteinExistence type="inferred from homology"/>
<dbReference type="EC" id="2.3.1.122" evidence="3"/>
<dbReference type="Proteomes" id="UP000275749">
    <property type="component" value="Unassembled WGS sequence"/>
</dbReference>
<evidence type="ECO:0000256" key="2">
    <source>
        <dbReference type="ARBA" id="ARBA00005874"/>
    </source>
</evidence>
<dbReference type="EC" id="2.3.1.20" evidence="4"/>
<organism evidence="9 10">
    <name type="scientific">Luteococcus japonicus</name>
    <dbReference type="NCBI Taxonomy" id="33984"/>
    <lineage>
        <taxon>Bacteria</taxon>
        <taxon>Bacillati</taxon>
        <taxon>Actinomycetota</taxon>
        <taxon>Actinomycetes</taxon>
        <taxon>Propionibacteriales</taxon>
        <taxon>Propionibacteriaceae</taxon>
        <taxon>Luteococcus</taxon>
    </lineage>
</organism>
<accession>A0A3N1ZX37</accession>
<dbReference type="InterPro" id="IPR050583">
    <property type="entry name" value="Mycobacterial_A85_antigen"/>
</dbReference>
<dbReference type="RefSeq" id="WP_094763171.1">
    <property type="nucleotide sequence ID" value="NZ_RKHG01000001.1"/>
</dbReference>
<name>A0A3N1ZX37_9ACTN</name>
<dbReference type="InterPro" id="IPR006311">
    <property type="entry name" value="TAT_signal"/>
</dbReference>
<comment type="catalytic activity">
    <reaction evidence="8">
        <text>an acyl-CoA + a 1,2-diacyl-sn-glycerol = a triacyl-sn-glycerol + CoA</text>
        <dbReference type="Rhea" id="RHEA:10868"/>
        <dbReference type="ChEBI" id="CHEBI:17815"/>
        <dbReference type="ChEBI" id="CHEBI:57287"/>
        <dbReference type="ChEBI" id="CHEBI:58342"/>
        <dbReference type="ChEBI" id="CHEBI:64615"/>
        <dbReference type="EC" id="2.3.1.20"/>
    </reaction>
</comment>
<evidence type="ECO:0000256" key="6">
    <source>
        <dbReference type="ARBA" id="ARBA00023315"/>
    </source>
</evidence>
<evidence type="ECO:0000256" key="8">
    <source>
        <dbReference type="ARBA" id="ARBA00048109"/>
    </source>
</evidence>
<comment type="caution">
    <text evidence="9">The sequence shown here is derived from an EMBL/GenBank/DDBJ whole genome shotgun (WGS) entry which is preliminary data.</text>
</comment>
<dbReference type="InterPro" id="IPR000801">
    <property type="entry name" value="Esterase-like"/>
</dbReference>
<dbReference type="GO" id="GO:0016787">
    <property type="term" value="F:hydrolase activity"/>
    <property type="evidence" value="ECO:0007669"/>
    <property type="project" value="UniProtKB-KW"/>
</dbReference>
<dbReference type="PANTHER" id="PTHR48098:SF1">
    <property type="entry name" value="DIACYLGLYCEROL ACYLTRANSFERASE_MYCOLYLTRANSFERASE AG85A"/>
    <property type="match status" value="1"/>
</dbReference>
<evidence type="ECO:0000256" key="7">
    <source>
        <dbReference type="ARBA" id="ARBA00032572"/>
    </source>
</evidence>
<dbReference type="Pfam" id="PF00756">
    <property type="entry name" value="Esterase"/>
    <property type="match status" value="1"/>
</dbReference>